<keyword evidence="1" id="KW-1133">Transmembrane helix</keyword>
<proteinExistence type="predicted"/>
<evidence type="ECO:0008006" key="4">
    <source>
        <dbReference type="Google" id="ProtNLM"/>
    </source>
</evidence>
<keyword evidence="1" id="KW-0472">Membrane</keyword>
<organism evidence="2 3">
    <name type="scientific">Dyadobacter beijingensis</name>
    <dbReference type="NCBI Taxonomy" id="365489"/>
    <lineage>
        <taxon>Bacteria</taxon>
        <taxon>Pseudomonadati</taxon>
        <taxon>Bacteroidota</taxon>
        <taxon>Cytophagia</taxon>
        <taxon>Cytophagales</taxon>
        <taxon>Spirosomataceae</taxon>
        <taxon>Dyadobacter</taxon>
    </lineage>
</organism>
<evidence type="ECO:0000256" key="1">
    <source>
        <dbReference type="SAM" id="Phobius"/>
    </source>
</evidence>
<feature type="transmembrane region" description="Helical" evidence="1">
    <location>
        <begin position="287"/>
        <end position="304"/>
    </location>
</feature>
<evidence type="ECO:0000313" key="2">
    <source>
        <dbReference type="EMBL" id="GGN07220.1"/>
    </source>
</evidence>
<feature type="transmembrane region" description="Helical" evidence="1">
    <location>
        <begin position="77"/>
        <end position="95"/>
    </location>
</feature>
<feature type="transmembrane region" description="Helical" evidence="1">
    <location>
        <begin position="251"/>
        <end position="275"/>
    </location>
</feature>
<reference evidence="3" key="1">
    <citation type="journal article" date="2019" name="Int. J. Syst. Evol. Microbiol.">
        <title>The Global Catalogue of Microorganisms (GCM) 10K type strain sequencing project: providing services to taxonomists for standard genome sequencing and annotation.</title>
        <authorList>
            <consortium name="The Broad Institute Genomics Platform"/>
            <consortium name="The Broad Institute Genome Sequencing Center for Infectious Disease"/>
            <person name="Wu L."/>
            <person name="Ma J."/>
        </authorList>
    </citation>
    <scope>NUCLEOTIDE SEQUENCE [LARGE SCALE GENOMIC DNA]</scope>
    <source>
        <strain evidence="3">CGMCC 1.6375</strain>
    </source>
</reference>
<sequence>MVILQLSKGWLDGRPFLFDTIYGNHAQQHNYYFIPLIGIFTKPFGVNGLFLAYVCLLGVFFFVYHRSFAGSAVAGRQAVWLAASIYVFGPMAYFMYTDYFGWHPEQYFVPLLALLALSAAQRKWGISIVWLMLTLLLKESSIVLICCLFLFCSVVDRVIRDPTRHWAGYLLNKRNVIIVGTSVALFLAGLWWLSYLNGVKPSRLSEAFAHTKFNTTFFLYVLFSLTVGVLTFGLAIIPFVPWLRTFPRKGLIIWTLAVCYTVLLVMFATEALYYFPTIYPGISYPPRISGLWAFMFSGFIYWSYRVAQAGFMPGRAAFSWVLTGCVLQFILATFLVAHHFTLETEPGTLSHNVSYMIKSRFGLDPYPDGLPRELHGYARAMPARSEVIVPFQYFRYFEGVYPSFWPLDGRYPAYMLGKPLMLVYEKNLLQNGVYPSLPGKGYTAIPHQHLLILADSSWYNQTFK</sequence>
<name>A0ABQ2IDT8_9BACT</name>
<protein>
    <recommendedName>
        <fullName evidence="4">Glycosyltransferase RgtA/B/C/D-like domain-containing protein</fullName>
    </recommendedName>
</protein>
<feature type="transmembrane region" description="Helical" evidence="1">
    <location>
        <begin position="176"/>
        <end position="197"/>
    </location>
</feature>
<accession>A0ABQ2IDT8</accession>
<comment type="caution">
    <text evidence="2">The sequence shown here is derived from an EMBL/GenBank/DDBJ whole genome shotgun (WGS) entry which is preliminary data.</text>
</comment>
<gene>
    <name evidence="2" type="ORF">GCM10010967_48380</name>
</gene>
<feature type="transmembrane region" description="Helical" evidence="1">
    <location>
        <begin position="44"/>
        <end position="65"/>
    </location>
</feature>
<dbReference type="Proteomes" id="UP000632339">
    <property type="component" value="Unassembled WGS sequence"/>
</dbReference>
<feature type="transmembrane region" description="Helical" evidence="1">
    <location>
        <begin position="217"/>
        <end position="239"/>
    </location>
</feature>
<feature type="transmembrane region" description="Helical" evidence="1">
    <location>
        <begin position="130"/>
        <end position="155"/>
    </location>
</feature>
<evidence type="ECO:0000313" key="3">
    <source>
        <dbReference type="Proteomes" id="UP000632339"/>
    </source>
</evidence>
<feature type="transmembrane region" description="Helical" evidence="1">
    <location>
        <begin position="316"/>
        <end position="337"/>
    </location>
</feature>
<keyword evidence="1" id="KW-0812">Transmembrane</keyword>
<dbReference type="EMBL" id="BMLI01000002">
    <property type="protein sequence ID" value="GGN07220.1"/>
    <property type="molecule type" value="Genomic_DNA"/>
</dbReference>
<keyword evidence="3" id="KW-1185">Reference proteome</keyword>